<dbReference type="Pfam" id="PF17917">
    <property type="entry name" value="RT_RNaseH"/>
    <property type="match status" value="1"/>
</dbReference>
<dbReference type="SUPFAM" id="SSF56672">
    <property type="entry name" value="DNA/RNA polymerases"/>
    <property type="match status" value="1"/>
</dbReference>
<dbReference type="InterPro" id="IPR036397">
    <property type="entry name" value="RNaseH_sf"/>
</dbReference>
<reference evidence="11" key="1">
    <citation type="submission" date="2021-02" db="EMBL/GenBank/DDBJ databases">
        <authorList>
            <person name="Dougan E. K."/>
            <person name="Rhodes N."/>
            <person name="Thang M."/>
            <person name="Chan C."/>
        </authorList>
    </citation>
    <scope>NUCLEOTIDE SEQUENCE</scope>
</reference>
<dbReference type="InterPro" id="IPR001584">
    <property type="entry name" value="Integrase_cat-core"/>
</dbReference>
<dbReference type="GO" id="GO:0015074">
    <property type="term" value="P:DNA integration"/>
    <property type="evidence" value="ECO:0007669"/>
    <property type="project" value="InterPro"/>
</dbReference>
<protein>
    <recommendedName>
        <fullName evidence="13">Reverse transcriptase</fullName>
    </recommendedName>
</protein>
<dbReference type="PROSITE" id="PS50994">
    <property type="entry name" value="INTEGRASE"/>
    <property type="match status" value="1"/>
</dbReference>
<dbReference type="SUPFAM" id="SSF46565">
    <property type="entry name" value="Chaperone J-domain"/>
    <property type="match status" value="1"/>
</dbReference>
<dbReference type="Gene3D" id="3.30.420.10">
    <property type="entry name" value="Ribonuclease H-like superfamily/Ribonuclease H"/>
    <property type="match status" value="1"/>
</dbReference>
<dbReference type="Gene3D" id="3.10.10.10">
    <property type="entry name" value="HIV Type 1 Reverse Transcriptase, subunit A, domain 1"/>
    <property type="match status" value="1"/>
</dbReference>
<dbReference type="InterPro" id="IPR043128">
    <property type="entry name" value="Rev_trsase/Diguanyl_cyclase"/>
</dbReference>
<dbReference type="CDD" id="cd01647">
    <property type="entry name" value="RT_LTR"/>
    <property type="match status" value="1"/>
</dbReference>
<dbReference type="Proteomes" id="UP000654075">
    <property type="component" value="Unassembled WGS sequence"/>
</dbReference>
<evidence type="ECO:0000256" key="7">
    <source>
        <dbReference type="SAM" id="MobiDB-lite"/>
    </source>
</evidence>
<evidence type="ECO:0000313" key="12">
    <source>
        <dbReference type="Proteomes" id="UP000654075"/>
    </source>
</evidence>
<dbReference type="GO" id="GO:0004519">
    <property type="term" value="F:endonuclease activity"/>
    <property type="evidence" value="ECO:0007669"/>
    <property type="project" value="UniProtKB-KW"/>
</dbReference>
<dbReference type="InterPro" id="IPR050951">
    <property type="entry name" value="Retrovirus_Pol_polyprotein"/>
</dbReference>
<keyword evidence="4" id="KW-0255">Endonuclease</keyword>
<dbReference type="OrthoDB" id="8052569at2759"/>
<evidence type="ECO:0000256" key="8">
    <source>
        <dbReference type="SAM" id="SignalP"/>
    </source>
</evidence>
<feature type="chain" id="PRO_5032732829" description="Reverse transcriptase" evidence="8">
    <location>
        <begin position="18"/>
        <end position="2008"/>
    </location>
</feature>
<dbReference type="InterPro" id="IPR001623">
    <property type="entry name" value="DnaJ_domain"/>
</dbReference>
<dbReference type="GO" id="GO:0003964">
    <property type="term" value="F:RNA-directed DNA polymerase activity"/>
    <property type="evidence" value="ECO:0007669"/>
    <property type="project" value="UniProtKB-KW"/>
</dbReference>
<comment type="caution">
    <text evidence="11">The sequence shown here is derived from an EMBL/GenBank/DDBJ whole genome shotgun (WGS) entry which is preliminary data.</text>
</comment>
<keyword evidence="1" id="KW-0808">Transferase</keyword>
<dbReference type="GO" id="GO:0016787">
    <property type="term" value="F:hydrolase activity"/>
    <property type="evidence" value="ECO:0007669"/>
    <property type="project" value="UniProtKB-KW"/>
</dbReference>
<gene>
    <name evidence="11" type="ORF">PGLA1383_LOCUS25105</name>
</gene>
<dbReference type="InterPro" id="IPR043502">
    <property type="entry name" value="DNA/RNA_pol_sf"/>
</dbReference>
<evidence type="ECO:0000256" key="1">
    <source>
        <dbReference type="ARBA" id="ARBA00022679"/>
    </source>
</evidence>
<evidence type="ECO:0000313" key="11">
    <source>
        <dbReference type="EMBL" id="CAE8607164.1"/>
    </source>
</evidence>
<feature type="domain" description="J" evidence="9">
    <location>
        <begin position="469"/>
        <end position="529"/>
    </location>
</feature>
<name>A0A813FA18_POLGL</name>
<dbReference type="PANTHER" id="PTHR37984:SF5">
    <property type="entry name" value="PROTEIN NYNRIN-LIKE"/>
    <property type="match status" value="1"/>
</dbReference>
<keyword evidence="6" id="KW-0695">RNA-directed DNA polymerase</keyword>
<dbReference type="PROSITE" id="PS50076">
    <property type="entry name" value="DNAJ_2"/>
    <property type="match status" value="1"/>
</dbReference>
<evidence type="ECO:0000256" key="6">
    <source>
        <dbReference type="ARBA" id="ARBA00022918"/>
    </source>
</evidence>
<dbReference type="InterPro" id="IPR041373">
    <property type="entry name" value="RT_RNaseH"/>
</dbReference>
<keyword evidence="12" id="KW-1185">Reference proteome</keyword>
<dbReference type="PROSITE" id="PS51257">
    <property type="entry name" value="PROKAR_LIPOPROTEIN"/>
    <property type="match status" value="1"/>
</dbReference>
<dbReference type="EMBL" id="CAJNNV010020732">
    <property type="protein sequence ID" value="CAE8607164.1"/>
    <property type="molecule type" value="Genomic_DNA"/>
</dbReference>
<evidence type="ECO:0000256" key="4">
    <source>
        <dbReference type="ARBA" id="ARBA00022759"/>
    </source>
</evidence>
<dbReference type="PANTHER" id="PTHR37984">
    <property type="entry name" value="PROTEIN CBG26694"/>
    <property type="match status" value="1"/>
</dbReference>
<dbReference type="Gene3D" id="1.10.287.110">
    <property type="entry name" value="DnaJ domain"/>
    <property type="match status" value="1"/>
</dbReference>
<keyword evidence="2" id="KW-0548">Nucleotidyltransferase</keyword>
<dbReference type="InterPro" id="IPR000477">
    <property type="entry name" value="RT_dom"/>
</dbReference>
<evidence type="ECO:0008006" key="13">
    <source>
        <dbReference type="Google" id="ProtNLM"/>
    </source>
</evidence>
<evidence type="ECO:0000259" key="10">
    <source>
        <dbReference type="PROSITE" id="PS50994"/>
    </source>
</evidence>
<evidence type="ECO:0000259" key="9">
    <source>
        <dbReference type="PROSITE" id="PS50076"/>
    </source>
</evidence>
<keyword evidence="5" id="KW-0378">Hydrolase</keyword>
<dbReference type="Pfam" id="PF00078">
    <property type="entry name" value="RVT_1"/>
    <property type="match status" value="1"/>
</dbReference>
<dbReference type="InterPro" id="IPR036869">
    <property type="entry name" value="J_dom_sf"/>
</dbReference>
<dbReference type="Gene3D" id="3.30.70.270">
    <property type="match status" value="2"/>
</dbReference>
<evidence type="ECO:0000256" key="2">
    <source>
        <dbReference type="ARBA" id="ARBA00022695"/>
    </source>
</evidence>
<dbReference type="InterPro" id="IPR012337">
    <property type="entry name" value="RNaseH-like_sf"/>
</dbReference>
<keyword evidence="8" id="KW-0732">Signal</keyword>
<evidence type="ECO:0000256" key="3">
    <source>
        <dbReference type="ARBA" id="ARBA00022722"/>
    </source>
</evidence>
<evidence type="ECO:0000256" key="5">
    <source>
        <dbReference type="ARBA" id="ARBA00022801"/>
    </source>
</evidence>
<keyword evidence="3" id="KW-0540">Nuclease</keyword>
<feature type="domain" description="Integrase catalytic" evidence="10">
    <location>
        <begin position="1594"/>
        <end position="1754"/>
    </location>
</feature>
<sequence>MPRAPVILHVQIGSITASLLLSGCAVGAALDLQREERYSHLSESRFQKLRNVIVANAVSFYIEGAAPSTVTKYFFDIELEPGAVPVKSHLPKYSLEQARKESYHINKELALGHMRVPTEAQLSAWSTKMHIAHKKDDPMGRLICDFRPLNKSTIRKPISIGDCHEKARTLSAKRWKSQFDALYGFNQLPATERAQKLMTVVTSQGLRQWTVCPFGVTNGPSCYQGLMLDLFKDQVGTQLPDTVFEIFLDDGCIGTGDALSQAGWLEDEQGDVGYDHHLAMFQQVLTQAQTANLRLKLSKCFFMQYTVELLGMSVGAGTVSPDPKKVKAVSTWPRQSRREDVERFLASCSFIRQHLSPRFSEVSKPLRDTLSELHEKRSKGLIKKGSAKYQPPAAVTAEAPEWWGDEQREAFETVKQMAQHAVTLYAPDLQGAADGSNPLHLFVFACSYGVGAGLFQGVPKSASATGVEDFYALLGIEKWATKAEIEKGFQETRRAHLRRRASAAELSQVDKARALLIDSDERKNYDELIGLASNRKSRVDLRPLGFWSRSLSAQQRNWTTWERELLAIVEGLQFFTSVTSGLHVKIHTDHLNNTVLNQQLRSPDRILRMLLKVESMCFPQFVYLPGRANVVGDALSRNPEDRDAVRDNFEIGAGVPKTLLEAFKLVSDAKTSTDDADWVCDPTLTQRRLCMSADVKPEVWLEFVCSSVRVRAGVGRAVKASGFVAAVLLPSSTNDSDMDKLDGYAITGDNITIKAEIIVDPQIVCPLGAKRWLESYTGPPWAKKDRRRARLTVFDGMLTALRVVRDQSLTGVIAHGEGALVATALLSEELRAAAFKERHVNNEEAASLIEAYDGITHFILIAPQGFPQKSYLAFFRDHVPEVSCIVVPPDKQVVAIIPVKDPATDPSKIVAGFVQGCETFELEWKSPAYKNIPAPFKLPVARPVAPLRKASAVADKPKTFVEAFAGSAVLCREFLRIGFTGRAFERDPLGTGDHIADGDLSTIENQSLLKRLLLAGKIFHLHLAPDCKTFGPLNNYNPNATRTMECPQGTGGNENENEGNRGGSIAICLMCLALSAGVFFGFEHPIRSKVWKLPFFIWLMSSGFVLVIEYDGCAWGLRPHNWHPELGDIRVQKGSRLITSNPFLEVLRKRCADVESHKHDQLIGRDAQGKSKTEGSGQYDVAWAQSYALGVRKAWQQNSAPKMLPEEDAKEMKKLSIEFLLSHVDWDPSTTGIPTGEVSRPPRVIDDPLSSLSAAGQSSVAINATKKSQAAVGSVVPNPVPDASDVTDDMSLAAAVGLPPPDTWEQHGDKWIRHRNRPRSRLFDPQAEATTGGPTPSMLLHNRCTYYRKPGTVAEFKIMSDFWTKESTSQRSLGYQWVGKTVFQLQAGSASASASDARASASDACPIVVGPAENAGAPVEFGAGVAVEPGSTPATAIHLSALRVEMAAAQRKDPTLSEIIAYLLKQPAGTFLSAPRKDLAAVRAKAVDYKLAPDGVLLQKVGDLYLPVVPNVQFAGEKAPPRMTWKHLLLASVHSTSTSGHKHAKDMASELCTLVAWQPLEKLRADCQTFVERCKSCSAVHHQTSYTPVSRPIIVHKPYARMQIDLMEIRPTSEEGYTHLFTACCVATRYIFMRPVITRDMGELAEIMMDIILEAGVVPKVIQGDSEFCNIMLEELTGLLGANQLFSTALRPQAQGIKERQRREIREGLAILVESLSRALPRRWPKYVKWLEAKIRHKKLPSGFTPFQLIHGFLGSSALRSALDSFTEIPADMVCSDWLREIVSEAKSMTEATVQIFEEMARKTVRESTEQRHNVVLKEGDLVLVKKPFFEKGQGMILPQCDGPYLIDTMHNDHAVRLVDVLSGDTVMGGKRLATSRLIKFHFPAEYANQGDEDMHTDTHDYKVGELVLVDLPSGRGSAVHVCKTVQLFQVGEQAQVSVYEVPNGERYGPWRRRPWKVTGAIEVVGLAEFLMSTDLINDALPARTLDLLAPFGINVSEPNKEKTLIRK</sequence>
<feature type="signal peptide" evidence="8">
    <location>
        <begin position="1"/>
        <end position="17"/>
    </location>
</feature>
<dbReference type="SUPFAM" id="SSF53098">
    <property type="entry name" value="Ribonuclease H-like"/>
    <property type="match status" value="1"/>
</dbReference>
<dbReference type="CDD" id="cd09274">
    <property type="entry name" value="RNase_HI_RT_Ty3"/>
    <property type="match status" value="1"/>
</dbReference>
<accession>A0A813FA18</accession>
<feature type="region of interest" description="Disordered" evidence="7">
    <location>
        <begin position="1316"/>
        <end position="1335"/>
    </location>
</feature>
<dbReference type="GO" id="GO:0003676">
    <property type="term" value="F:nucleic acid binding"/>
    <property type="evidence" value="ECO:0007669"/>
    <property type="project" value="InterPro"/>
</dbReference>
<organism evidence="11 12">
    <name type="scientific">Polarella glacialis</name>
    <name type="common">Dinoflagellate</name>
    <dbReference type="NCBI Taxonomy" id="89957"/>
    <lineage>
        <taxon>Eukaryota</taxon>
        <taxon>Sar</taxon>
        <taxon>Alveolata</taxon>
        <taxon>Dinophyceae</taxon>
        <taxon>Suessiales</taxon>
        <taxon>Suessiaceae</taxon>
        <taxon>Polarella</taxon>
    </lineage>
</organism>
<proteinExistence type="predicted"/>